<dbReference type="GO" id="GO:0031218">
    <property type="term" value="F:arabinogalactan endo-1,4-beta-galactosidase activity"/>
    <property type="evidence" value="ECO:0007669"/>
    <property type="project" value="UniProtKB-EC"/>
</dbReference>
<dbReference type="EMBL" id="JH793338">
    <property type="protein sequence ID" value="ELQ35528.1"/>
    <property type="molecule type" value="Genomic_DNA"/>
</dbReference>
<feature type="chain" id="PRO_5041514845" description="Arabinogalactan endo-beta-1,4-galactanase" evidence="7">
    <location>
        <begin position="22"/>
        <end position="353"/>
    </location>
</feature>
<evidence type="ECO:0000256" key="2">
    <source>
        <dbReference type="ARBA" id="ARBA00010687"/>
    </source>
</evidence>
<evidence type="ECO:0000256" key="4">
    <source>
        <dbReference type="ARBA" id="ARBA00022801"/>
    </source>
</evidence>
<evidence type="ECO:0000256" key="1">
    <source>
        <dbReference type="ARBA" id="ARBA00001695"/>
    </source>
</evidence>
<dbReference type="Proteomes" id="UP000011086">
    <property type="component" value="Unassembled WGS sequence"/>
</dbReference>
<evidence type="ECO:0000256" key="3">
    <source>
        <dbReference type="ARBA" id="ARBA00012556"/>
    </source>
</evidence>
<dbReference type="Pfam" id="PF07745">
    <property type="entry name" value="Glyco_hydro_53"/>
    <property type="match status" value="1"/>
</dbReference>
<keyword evidence="7" id="KW-0732">Signal</keyword>
<reference evidence="8" key="1">
    <citation type="journal article" date="2012" name="PLoS Genet.">
        <title>Comparative analysis of the genomes of two field isolates of the rice blast fungus Magnaporthe oryzae.</title>
        <authorList>
            <person name="Xue M."/>
            <person name="Yang J."/>
            <person name="Li Z."/>
            <person name="Hu S."/>
            <person name="Yao N."/>
            <person name="Dean R.A."/>
            <person name="Zhao W."/>
            <person name="Shen M."/>
            <person name="Zhang H."/>
            <person name="Li C."/>
            <person name="Liu L."/>
            <person name="Cao L."/>
            <person name="Xu X."/>
            <person name="Xing Y."/>
            <person name="Hsiang T."/>
            <person name="Zhang Z."/>
            <person name="Xu J.R."/>
            <person name="Peng Y.L."/>
        </authorList>
    </citation>
    <scope>NUCLEOTIDE SEQUENCE</scope>
    <source>
        <strain evidence="8">Y34</strain>
    </source>
</reference>
<name>A0AA97PIA4_PYRO3</name>
<gene>
    <name evidence="8" type="ORF">OOU_Y34scaffold00705g1</name>
</gene>
<evidence type="ECO:0000256" key="7">
    <source>
        <dbReference type="RuleBase" id="RU361192"/>
    </source>
</evidence>
<feature type="signal peptide" evidence="7">
    <location>
        <begin position="1"/>
        <end position="21"/>
    </location>
</feature>
<dbReference type="FunFam" id="3.20.20.80:FF:000077">
    <property type="entry name" value="Arabinogalactan endo-beta-1,4-galactanase"/>
    <property type="match status" value="1"/>
</dbReference>
<keyword evidence="4 7" id="KW-0378">Hydrolase</keyword>
<sequence>MRFPAQTLGFLLSFLPTVAVALTHKGVDWSSLLVSESAGRSFQDVNGQTRPLEQILASNGVNTVRQRVWVGAGSTYNLDYNLRLARRAKAAGMNVYLTLHFSDSWADPGQQTIPAGWPRDIDNLSWRLYNYTMEVGNAFAGAGVTPSIVSIGNEIRAGLLWPTGDYNNFYNMARLLHSASSGIRDSRLGRAPKIMVHLDNGWNWDTQKWFYESLLKQGPFVPGDFDQMGVSFYPFYTSGPDATFANLKTSLTNMANTWGKEIIVAETNWPTSCPSPQYQFPADVRSIPFSADGQTQFFRRVAEIVSGVRNGNGLFVWEPAWIDNQALGSSCQSNTMFAWPGKALSSLSVFKSM</sequence>
<dbReference type="PANTHER" id="PTHR34983:SF1">
    <property type="entry name" value="ARABINOGALACTAN ENDO-BETA-1,4-GALACTANASE A"/>
    <property type="match status" value="1"/>
</dbReference>
<dbReference type="GO" id="GO:0015926">
    <property type="term" value="F:glucosidase activity"/>
    <property type="evidence" value="ECO:0007669"/>
    <property type="project" value="InterPro"/>
</dbReference>
<proteinExistence type="inferred from homology"/>
<comment type="catalytic activity">
    <reaction evidence="1 7">
        <text>The enzyme specifically hydrolyzes (1-&gt;4)-beta-D-galactosidic linkages in type I arabinogalactans.</text>
        <dbReference type="EC" id="3.2.1.89"/>
    </reaction>
</comment>
<dbReference type="GO" id="GO:0016998">
    <property type="term" value="P:cell wall macromolecule catabolic process"/>
    <property type="evidence" value="ECO:0007669"/>
    <property type="project" value="UniProtKB-ARBA"/>
</dbReference>
<dbReference type="Gene3D" id="3.20.20.80">
    <property type="entry name" value="Glycosidases"/>
    <property type="match status" value="1"/>
</dbReference>
<organism evidence="8">
    <name type="scientific">Pyricularia oryzae (strain Y34)</name>
    <name type="common">Rice blast fungus</name>
    <name type="synonym">Magnaporthe oryzae</name>
    <dbReference type="NCBI Taxonomy" id="1143189"/>
    <lineage>
        <taxon>Eukaryota</taxon>
        <taxon>Fungi</taxon>
        <taxon>Dikarya</taxon>
        <taxon>Ascomycota</taxon>
        <taxon>Pezizomycotina</taxon>
        <taxon>Sordariomycetes</taxon>
        <taxon>Sordariomycetidae</taxon>
        <taxon>Magnaporthales</taxon>
        <taxon>Pyriculariaceae</taxon>
        <taxon>Pyricularia</taxon>
    </lineage>
</organism>
<evidence type="ECO:0000256" key="5">
    <source>
        <dbReference type="ARBA" id="ARBA00023295"/>
    </source>
</evidence>
<dbReference type="GO" id="GO:0030247">
    <property type="term" value="F:polysaccharide binding"/>
    <property type="evidence" value="ECO:0007669"/>
    <property type="project" value="UniProtKB-ARBA"/>
</dbReference>
<dbReference type="PANTHER" id="PTHR34983">
    <property type="entry name" value="ARABINOGALACTAN ENDO-BETA-1,4-GALACTANASE A"/>
    <property type="match status" value="1"/>
</dbReference>
<evidence type="ECO:0000313" key="8">
    <source>
        <dbReference type="EMBL" id="ELQ35528.1"/>
    </source>
</evidence>
<keyword evidence="5 7" id="KW-0326">Glycosidase</keyword>
<dbReference type="EC" id="3.2.1.89" evidence="3 7"/>
<dbReference type="AlphaFoldDB" id="A0AA97PIA4"/>
<accession>A0AA97PIA4</accession>
<dbReference type="GO" id="GO:0045490">
    <property type="term" value="P:pectin catabolic process"/>
    <property type="evidence" value="ECO:0007669"/>
    <property type="project" value="TreeGrafter"/>
</dbReference>
<dbReference type="InterPro" id="IPR017853">
    <property type="entry name" value="GH"/>
</dbReference>
<evidence type="ECO:0000256" key="6">
    <source>
        <dbReference type="ARBA" id="ARBA00068680"/>
    </source>
</evidence>
<dbReference type="SUPFAM" id="SSF51445">
    <property type="entry name" value="(Trans)glycosidases"/>
    <property type="match status" value="1"/>
</dbReference>
<protein>
    <recommendedName>
        <fullName evidence="6 7">Arabinogalactan endo-beta-1,4-galactanase</fullName>
        <ecNumber evidence="3 7">3.2.1.89</ecNumber>
    </recommendedName>
</protein>
<comment type="similarity">
    <text evidence="2 7">Belongs to the glycosyl hydrolase 53 family.</text>
</comment>
<dbReference type="InterPro" id="IPR011683">
    <property type="entry name" value="Glyco_hydro_53"/>
</dbReference>